<dbReference type="Proteomes" id="UP001152604">
    <property type="component" value="Unassembled WGS sequence"/>
</dbReference>
<evidence type="ECO:0000313" key="1">
    <source>
        <dbReference type="EMBL" id="CAH2396760.1"/>
    </source>
</evidence>
<organism evidence="1 2">
    <name type="scientific">Mesorhizobium ventifaucium</name>
    <dbReference type="NCBI Taxonomy" id="666020"/>
    <lineage>
        <taxon>Bacteria</taxon>
        <taxon>Pseudomonadati</taxon>
        <taxon>Pseudomonadota</taxon>
        <taxon>Alphaproteobacteria</taxon>
        <taxon>Hyphomicrobiales</taxon>
        <taxon>Phyllobacteriaceae</taxon>
        <taxon>Mesorhizobium</taxon>
    </lineage>
</organism>
<name>A0ABM9DJI1_9HYPH</name>
<protein>
    <submittedName>
        <fullName evidence="1">Uncharacterized protein</fullName>
    </submittedName>
</protein>
<sequence>MPRLAGLKKKRWWLSAPIPLPAVSEADRRAKAKYLLNVEARGELDLKEHMQAVLRSTMWKA</sequence>
<gene>
    <name evidence="1" type="ORF">MES4922_170146</name>
</gene>
<keyword evidence="2" id="KW-1185">Reference proteome</keyword>
<proteinExistence type="predicted"/>
<dbReference type="EMBL" id="CAKXZS010000009">
    <property type="protein sequence ID" value="CAH2396760.1"/>
    <property type="molecule type" value="Genomic_DNA"/>
</dbReference>
<reference evidence="1" key="1">
    <citation type="submission" date="2022-03" db="EMBL/GenBank/DDBJ databases">
        <authorList>
            <person name="Brunel B."/>
        </authorList>
    </citation>
    <scope>NUCLEOTIDE SEQUENCE</scope>
    <source>
        <strain evidence="1">STM4922sample</strain>
    </source>
</reference>
<accession>A0ABM9DJI1</accession>
<comment type="caution">
    <text evidence="1">The sequence shown here is derived from an EMBL/GenBank/DDBJ whole genome shotgun (WGS) entry which is preliminary data.</text>
</comment>
<evidence type="ECO:0000313" key="2">
    <source>
        <dbReference type="Proteomes" id="UP001152604"/>
    </source>
</evidence>